<dbReference type="AlphaFoldDB" id="A0A8T0T226"/>
<dbReference type="Pfam" id="PF03372">
    <property type="entry name" value="Exo_endo_phos"/>
    <property type="match status" value="1"/>
</dbReference>
<dbReference type="InterPro" id="IPR005135">
    <property type="entry name" value="Endo/exonuclease/phosphatase"/>
</dbReference>
<organism evidence="2 3">
    <name type="scientific">Panicum virgatum</name>
    <name type="common">Blackwell switchgrass</name>
    <dbReference type="NCBI Taxonomy" id="38727"/>
    <lineage>
        <taxon>Eukaryota</taxon>
        <taxon>Viridiplantae</taxon>
        <taxon>Streptophyta</taxon>
        <taxon>Embryophyta</taxon>
        <taxon>Tracheophyta</taxon>
        <taxon>Spermatophyta</taxon>
        <taxon>Magnoliopsida</taxon>
        <taxon>Liliopsida</taxon>
        <taxon>Poales</taxon>
        <taxon>Poaceae</taxon>
        <taxon>PACMAD clade</taxon>
        <taxon>Panicoideae</taxon>
        <taxon>Panicodae</taxon>
        <taxon>Paniceae</taxon>
        <taxon>Panicinae</taxon>
        <taxon>Panicum</taxon>
        <taxon>Panicum sect. Hiantes</taxon>
    </lineage>
</organism>
<name>A0A8T0T226_PANVG</name>
<dbReference type="PANTHER" id="PTHR33710">
    <property type="entry name" value="BNAC02G09200D PROTEIN"/>
    <property type="match status" value="1"/>
</dbReference>
<comment type="caution">
    <text evidence="2">The sequence shown here is derived from an EMBL/GenBank/DDBJ whole genome shotgun (WGS) entry which is preliminary data.</text>
</comment>
<dbReference type="EMBL" id="CM029044">
    <property type="protein sequence ID" value="KAG2603708.1"/>
    <property type="molecule type" value="Genomic_DNA"/>
</dbReference>
<protein>
    <recommendedName>
        <fullName evidence="1">Endonuclease/exonuclease/phosphatase domain-containing protein</fullName>
    </recommendedName>
</protein>
<keyword evidence="3" id="KW-1185">Reference proteome</keyword>
<dbReference type="PANTHER" id="PTHR33710:SF71">
    <property type="entry name" value="ENDONUCLEASE_EXONUCLEASE_PHOSPHATASE DOMAIN-CONTAINING PROTEIN"/>
    <property type="match status" value="1"/>
</dbReference>
<evidence type="ECO:0000313" key="3">
    <source>
        <dbReference type="Proteomes" id="UP000823388"/>
    </source>
</evidence>
<dbReference type="SUPFAM" id="SSF56219">
    <property type="entry name" value="DNase I-like"/>
    <property type="match status" value="1"/>
</dbReference>
<evidence type="ECO:0000259" key="1">
    <source>
        <dbReference type="Pfam" id="PF03372"/>
    </source>
</evidence>
<dbReference type="InterPro" id="IPR036691">
    <property type="entry name" value="Endo/exonu/phosph_ase_sf"/>
</dbReference>
<feature type="domain" description="Endonuclease/exonuclease/phosphatase" evidence="1">
    <location>
        <begin position="32"/>
        <end position="168"/>
    </location>
</feature>
<accession>A0A8T0T226</accession>
<sequence>MNKERALRLKQKLGFPNGEAVSSDGLSGDLLLLWRGDVTMAVQSLSKSHIDVVLSCAAVGVREWRLTGFYGEPRRELRKNSWFLLRFLRAQLDVPWLCLGDFNEVLSPDEHFGENEREHWQIAAFQEVVQDCRFVDLGFSGLPFTWDNRQEGNRNVKVPLDRALGDHNFLDLLADSSVKHVPLAESNHCALVIHIQKREQTTSPRRRRRGRCFRYENMSQRHEDHVDFVQQTWDPGRGVPDLKDIATSLAKMQSSLSAWDKEVFGSVKRKIASLKQELEAERTNTLYRGPTAHEKELMNQLSESVAREEIMERQRSRVEWLRDGDRNTGYFQAKAKARARSNRIQALKSSDGELVCDQTRLEELANNFYQDLFMAQTDLEPELVCQHVPRKVSEAMCDILEQPFLPEEVEKALFQMGPSKVPRPDGFTAGFFQRHWALVKESVISAVLGFLNGGDMSNEVNKTVLVLIPKVSNPQELTQFRPIALCNVLYKICSKTGE</sequence>
<dbReference type="Proteomes" id="UP000823388">
    <property type="component" value="Chromosome 4N"/>
</dbReference>
<dbReference type="Gene3D" id="3.60.10.10">
    <property type="entry name" value="Endonuclease/exonuclease/phosphatase"/>
    <property type="match status" value="1"/>
</dbReference>
<evidence type="ECO:0000313" key="2">
    <source>
        <dbReference type="EMBL" id="KAG2603708.1"/>
    </source>
</evidence>
<reference evidence="2" key="1">
    <citation type="submission" date="2020-05" db="EMBL/GenBank/DDBJ databases">
        <title>WGS assembly of Panicum virgatum.</title>
        <authorList>
            <person name="Lovell J.T."/>
            <person name="Jenkins J."/>
            <person name="Shu S."/>
            <person name="Juenger T.E."/>
            <person name="Schmutz J."/>
        </authorList>
    </citation>
    <scope>NUCLEOTIDE SEQUENCE</scope>
    <source>
        <strain evidence="2">AP13</strain>
    </source>
</reference>
<proteinExistence type="predicted"/>
<gene>
    <name evidence="2" type="ORF">PVAP13_4NG003701</name>
</gene>